<dbReference type="RefSeq" id="WP_052419932.1">
    <property type="nucleotide sequence ID" value="NZ_JMCB01000004.1"/>
</dbReference>
<comment type="caution">
    <text evidence="1">The sequence shown here is derived from an EMBL/GenBank/DDBJ whole genome shotgun (WGS) entry which is preliminary data.</text>
</comment>
<keyword evidence="2" id="KW-1185">Reference proteome</keyword>
<proteinExistence type="predicted"/>
<reference evidence="1 2" key="1">
    <citation type="submission" date="2014-04" db="EMBL/GenBank/DDBJ databases">
        <title>Genome assembly of Hyalangium minutum DSM 14724.</title>
        <authorList>
            <person name="Sharma G."/>
            <person name="Subramanian S."/>
        </authorList>
    </citation>
    <scope>NUCLEOTIDE SEQUENCE [LARGE SCALE GENOMIC DNA]</scope>
    <source>
        <strain evidence="1 2">DSM 14724</strain>
    </source>
</reference>
<dbReference type="STRING" id="394096.DB31_6680"/>
<dbReference type="EMBL" id="JMCB01000004">
    <property type="protein sequence ID" value="KFE69705.1"/>
    <property type="molecule type" value="Genomic_DNA"/>
</dbReference>
<dbReference type="Proteomes" id="UP000028725">
    <property type="component" value="Unassembled WGS sequence"/>
</dbReference>
<dbReference type="AlphaFoldDB" id="A0A085WPU2"/>
<gene>
    <name evidence="1" type="ORF">DB31_6680</name>
</gene>
<organism evidence="1 2">
    <name type="scientific">Hyalangium minutum</name>
    <dbReference type="NCBI Taxonomy" id="394096"/>
    <lineage>
        <taxon>Bacteria</taxon>
        <taxon>Pseudomonadati</taxon>
        <taxon>Myxococcota</taxon>
        <taxon>Myxococcia</taxon>
        <taxon>Myxococcales</taxon>
        <taxon>Cystobacterineae</taxon>
        <taxon>Archangiaceae</taxon>
        <taxon>Hyalangium</taxon>
    </lineage>
</organism>
<protein>
    <submittedName>
        <fullName evidence="1">NHL repeat containing protein</fullName>
    </submittedName>
</protein>
<dbReference type="OrthoDB" id="53254at2"/>
<evidence type="ECO:0000313" key="1">
    <source>
        <dbReference type="EMBL" id="KFE69705.1"/>
    </source>
</evidence>
<accession>A0A085WPU2</accession>
<sequence length="153" mass="16645">MTPFLRSAHGHGSALPGLKVTLELFVIKTWDGNSPFAGPDRWIASVDGGPVLLDATFSNDDAPFDPEFFQSYPQQFPGGSNPGLTGAEEKGTLGYPDESGYGGVGDSIYKLTFTFRHSGNHLTLRFVDPPRADANELWGLDCVRVKVRKAETR</sequence>
<name>A0A085WPU2_9BACT</name>
<evidence type="ECO:0000313" key="2">
    <source>
        <dbReference type="Proteomes" id="UP000028725"/>
    </source>
</evidence>